<comment type="caution">
    <text evidence="1">The sequence shown here is derived from an EMBL/GenBank/DDBJ whole genome shotgun (WGS) entry which is preliminary data.</text>
</comment>
<keyword evidence="2" id="KW-1185">Reference proteome</keyword>
<gene>
    <name evidence="1" type="ORF">SLEP1_g57183</name>
</gene>
<proteinExistence type="predicted"/>
<sequence length="112" mass="12247">MHSCIPCTHYPPVCFLLRCADLHSSPRLFPEPIASRSRTHYPPAPLLQPDPLCRCNPILQPDLVPALIVRSACLVFCKCGLSIVGGGSKRKGTAERPEFTEGDRAFSGFLLS</sequence>
<dbReference type="AlphaFoldDB" id="A0AAV5MKG9"/>
<evidence type="ECO:0000313" key="1">
    <source>
        <dbReference type="EMBL" id="GKV50481.1"/>
    </source>
</evidence>
<evidence type="ECO:0000313" key="2">
    <source>
        <dbReference type="Proteomes" id="UP001054252"/>
    </source>
</evidence>
<name>A0AAV5MKG9_9ROSI</name>
<dbReference type="EMBL" id="BPVZ01000371">
    <property type="protein sequence ID" value="GKV50481.1"/>
    <property type="molecule type" value="Genomic_DNA"/>
</dbReference>
<protein>
    <submittedName>
        <fullName evidence="1">Uncharacterized protein</fullName>
    </submittedName>
</protein>
<organism evidence="1 2">
    <name type="scientific">Rubroshorea leprosula</name>
    <dbReference type="NCBI Taxonomy" id="152421"/>
    <lineage>
        <taxon>Eukaryota</taxon>
        <taxon>Viridiplantae</taxon>
        <taxon>Streptophyta</taxon>
        <taxon>Embryophyta</taxon>
        <taxon>Tracheophyta</taxon>
        <taxon>Spermatophyta</taxon>
        <taxon>Magnoliopsida</taxon>
        <taxon>eudicotyledons</taxon>
        <taxon>Gunneridae</taxon>
        <taxon>Pentapetalae</taxon>
        <taxon>rosids</taxon>
        <taxon>malvids</taxon>
        <taxon>Malvales</taxon>
        <taxon>Dipterocarpaceae</taxon>
        <taxon>Rubroshorea</taxon>
    </lineage>
</organism>
<accession>A0AAV5MKG9</accession>
<reference evidence="1 2" key="1">
    <citation type="journal article" date="2021" name="Commun. Biol.">
        <title>The genome of Shorea leprosula (Dipterocarpaceae) highlights the ecological relevance of drought in aseasonal tropical rainforests.</title>
        <authorList>
            <person name="Ng K.K.S."/>
            <person name="Kobayashi M.J."/>
            <person name="Fawcett J.A."/>
            <person name="Hatakeyama M."/>
            <person name="Paape T."/>
            <person name="Ng C.H."/>
            <person name="Ang C.C."/>
            <person name="Tnah L.H."/>
            <person name="Lee C.T."/>
            <person name="Nishiyama T."/>
            <person name="Sese J."/>
            <person name="O'Brien M.J."/>
            <person name="Copetti D."/>
            <person name="Mohd Noor M.I."/>
            <person name="Ong R.C."/>
            <person name="Putra M."/>
            <person name="Sireger I.Z."/>
            <person name="Indrioko S."/>
            <person name="Kosugi Y."/>
            <person name="Izuno A."/>
            <person name="Isagi Y."/>
            <person name="Lee S.L."/>
            <person name="Shimizu K.K."/>
        </authorList>
    </citation>
    <scope>NUCLEOTIDE SEQUENCE [LARGE SCALE GENOMIC DNA]</scope>
    <source>
        <strain evidence="1">214</strain>
    </source>
</reference>
<dbReference type="Proteomes" id="UP001054252">
    <property type="component" value="Unassembled WGS sequence"/>
</dbReference>